<keyword evidence="1" id="KW-0472">Membrane</keyword>
<feature type="transmembrane region" description="Helical" evidence="1">
    <location>
        <begin position="215"/>
        <end position="234"/>
    </location>
</feature>
<sequence length="295" mass="31210">MHLFLPALLATLSALLVACGTLVRQRSSTPSGGITKRWWLGVLIAAAGFALQAVALGFGSLLLVQPLIVLSVLFALPMEAYLDHRRLNFHEWKWGIILTICIAAFVVIAAPEPGKHNVSAGVLAGTIVVVIAVLAGLVIAARLVSLHHRALLFGSASGLLTGVQAFLLKGVVTQLGDGFVEVLIHPEIYLILLVASASVVTQQLAFAAHDLQTSFPAMTVWEPAVAMSLGVVLLGERVDVNWIEGVIAGISLVVMLRAVFVLARHAAERETEFEVEILKRPAPAPGGSAMGPTDH</sequence>
<dbReference type="OrthoDB" id="4382070at2"/>
<accession>A0A318S1E5</accession>
<keyword evidence="1" id="KW-1133">Transmembrane helix</keyword>
<keyword evidence="1" id="KW-0812">Transmembrane</keyword>
<evidence type="ECO:0000313" key="2">
    <source>
        <dbReference type="EMBL" id="PYE20307.1"/>
    </source>
</evidence>
<feature type="transmembrane region" description="Helical" evidence="1">
    <location>
        <begin position="240"/>
        <end position="263"/>
    </location>
</feature>
<organism evidence="2 3">
    <name type="scientific">Williamsia limnetica</name>
    <dbReference type="NCBI Taxonomy" id="882452"/>
    <lineage>
        <taxon>Bacteria</taxon>
        <taxon>Bacillati</taxon>
        <taxon>Actinomycetota</taxon>
        <taxon>Actinomycetes</taxon>
        <taxon>Mycobacteriales</taxon>
        <taxon>Nocardiaceae</taxon>
        <taxon>Williamsia</taxon>
    </lineage>
</organism>
<reference evidence="2 3" key="1">
    <citation type="submission" date="2018-06" db="EMBL/GenBank/DDBJ databases">
        <title>Genomic Encyclopedia of Type Strains, Phase IV (KMG-IV): sequencing the most valuable type-strain genomes for metagenomic binning, comparative biology and taxonomic classification.</title>
        <authorList>
            <person name="Goeker M."/>
        </authorList>
    </citation>
    <scope>NUCLEOTIDE SEQUENCE [LARGE SCALE GENOMIC DNA]</scope>
    <source>
        <strain evidence="2 3">DSM 45521</strain>
    </source>
</reference>
<dbReference type="NCBIfam" id="NF038012">
    <property type="entry name" value="DMT_1"/>
    <property type="match status" value="1"/>
</dbReference>
<feature type="transmembrane region" description="Helical" evidence="1">
    <location>
        <begin position="43"/>
        <end position="76"/>
    </location>
</feature>
<dbReference type="RefSeq" id="WP_110468279.1">
    <property type="nucleotide sequence ID" value="NZ_QJSP01000002.1"/>
</dbReference>
<dbReference type="PANTHER" id="PTHR40761:SF1">
    <property type="entry name" value="CONSERVED INTEGRAL MEMBRANE ALANINE VALINE AND LEUCINE RICH PROTEIN-RELATED"/>
    <property type="match status" value="1"/>
</dbReference>
<name>A0A318S1E5_WILLI</name>
<proteinExistence type="predicted"/>
<dbReference type="AlphaFoldDB" id="A0A318S1E5"/>
<evidence type="ECO:0000313" key="3">
    <source>
        <dbReference type="Proteomes" id="UP000247591"/>
    </source>
</evidence>
<feature type="transmembrane region" description="Helical" evidence="1">
    <location>
        <begin position="150"/>
        <end position="168"/>
    </location>
</feature>
<feature type="transmembrane region" description="Helical" evidence="1">
    <location>
        <begin position="92"/>
        <end position="110"/>
    </location>
</feature>
<evidence type="ECO:0000256" key="1">
    <source>
        <dbReference type="SAM" id="Phobius"/>
    </source>
</evidence>
<gene>
    <name evidence="2" type="ORF">DFR67_102449</name>
</gene>
<feature type="transmembrane region" description="Helical" evidence="1">
    <location>
        <begin position="122"/>
        <end position="143"/>
    </location>
</feature>
<dbReference type="Proteomes" id="UP000247591">
    <property type="component" value="Unassembled WGS sequence"/>
</dbReference>
<dbReference type="PANTHER" id="PTHR40761">
    <property type="entry name" value="CONSERVED INTEGRAL MEMBRANE ALANINE VALINE AND LEUCINE RICH PROTEIN-RELATED"/>
    <property type="match status" value="1"/>
</dbReference>
<dbReference type="EMBL" id="QJSP01000002">
    <property type="protein sequence ID" value="PYE20307.1"/>
    <property type="molecule type" value="Genomic_DNA"/>
</dbReference>
<comment type="caution">
    <text evidence="2">The sequence shown here is derived from an EMBL/GenBank/DDBJ whole genome shotgun (WGS) entry which is preliminary data.</text>
</comment>
<keyword evidence="3" id="KW-1185">Reference proteome</keyword>
<feature type="transmembrane region" description="Helical" evidence="1">
    <location>
        <begin position="188"/>
        <end position="208"/>
    </location>
</feature>
<protein>
    <submittedName>
        <fullName evidence="2">Uncharacterized protein</fullName>
    </submittedName>
</protein>